<evidence type="ECO:0000313" key="10">
    <source>
        <dbReference type="EMBL" id="CAF4629216.1"/>
    </source>
</evidence>
<evidence type="ECO:0000313" key="3">
    <source>
        <dbReference type="EMBL" id="CAF3038783.1"/>
    </source>
</evidence>
<evidence type="ECO:0000313" key="7">
    <source>
        <dbReference type="EMBL" id="CAF3752498.1"/>
    </source>
</evidence>
<dbReference type="Proteomes" id="UP000663848">
    <property type="component" value="Unassembled WGS sequence"/>
</dbReference>
<feature type="region of interest" description="Disordered" evidence="1">
    <location>
        <begin position="103"/>
        <end position="143"/>
    </location>
</feature>
<dbReference type="EMBL" id="CAJOBS010000708">
    <property type="protein sequence ID" value="CAF4629216.1"/>
    <property type="molecule type" value="Genomic_DNA"/>
</dbReference>
<dbReference type="EMBL" id="CAJOBP010031361">
    <property type="protein sequence ID" value="CAF4666430.1"/>
    <property type="molecule type" value="Genomic_DNA"/>
</dbReference>
<feature type="compositionally biased region" description="Polar residues" evidence="1">
    <location>
        <begin position="103"/>
        <end position="118"/>
    </location>
</feature>
<proteinExistence type="predicted"/>
<organism evidence="3 13">
    <name type="scientific">Rotaria socialis</name>
    <dbReference type="NCBI Taxonomy" id="392032"/>
    <lineage>
        <taxon>Eukaryota</taxon>
        <taxon>Metazoa</taxon>
        <taxon>Spiralia</taxon>
        <taxon>Gnathifera</taxon>
        <taxon>Rotifera</taxon>
        <taxon>Eurotatoria</taxon>
        <taxon>Bdelloidea</taxon>
        <taxon>Philodinida</taxon>
        <taxon>Philodinidae</taxon>
        <taxon>Rotaria</taxon>
    </lineage>
</organism>
<dbReference type="Proteomes" id="UP000663838">
    <property type="component" value="Unassembled WGS sequence"/>
</dbReference>
<dbReference type="Proteomes" id="UP000663825">
    <property type="component" value="Unassembled WGS sequence"/>
</dbReference>
<dbReference type="Proteomes" id="UP000663833">
    <property type="component" value="Unassembled WGS sequence"/>
</dbReference>
<evidence type="ECO:0000313" key="12">
    <source>
        <dbReference type="EMBL" id="CAF4972941.1"/>
    </source>
</evidence>
<dbReference type="Proteomes" id="UP000663865">
    <property type="component" value="Unassembled WGS sequence"/>
</dbReference>
<dbReference type="Proteomes" id="UP000663851">
    <property type="component" value="Unassembled WGS sequence"/>
</dbReference>
<evidence type="ECO:0000313" key="9">
    <source>
        <dbReference type="EMBL" id="CAF4304346.1"/>
    </source>
</evidence>
<dbReference type="Proteomes" id="UP000663872">
    <property type="component" value="Unassembled WGS sequence"/>
</dbReference>
<evidence type="ECO:0000256" key="1">
    <source>
        <dbReference type="SAM" id="MobiDB-lite"/>
    </source>
</evidence>
<evidence type="ECO:0000313" key="8">
    <source>
        <dbReference type="EMBL" id="CAF4272127.1"/>
    </source>
</evidence>
<dbReference type="EMBL" id="CAJOBQ010000241">
    <property type="protein sequence ID" value="CAF4304346.1"/>
    <property type="molecule type" value="Genomic_DNA"/>
</dbReference>
<dbReference type="EMBL" id="CAJNYT010000047">
    <property type="protein sequence ID" value="CAF3315297.1"/>
    <property type="molecule type" value="Genomic_DNA"/>
</dbReference>
<dbReference type="EMBL" id="CAJNYU010004415">
    <property type="protein sequence ID" value="CAF3752498.1"/>
    <property type="molecule type" value="Genomic_DNA"/>
</dbReference>
<evidence type="ECO:0000313" key="11">
    <source>
        <dbReference type="EMBL" id="CAF4666430.1"/>
    </source>
</evidence>
<evidence type="ECO:0000313" key="13">
    <source>
        <dbReference type="Proteomes" id="UP000663825"/>
    </source>
</evidence>
<dbReference type="Proteomes" id="UP000663873">
    <property type="component" value="Unassembled WGS sequence"/>
</dbReference>
<dbReference type="Proteomes" id="UP000663869">
    <property type="component" value="Unassembled WGS sequence"/>
</dbReference>
<feature type="compositionally biased region" description="Basic and acidic residues" evidence="1">
    <location>
        <begin position="119"/>
        <end position="136"/>
    </location>
</feature>
<dbReference type="EMBL" id="CAJOBO010000685">
    <property type="protein sequence ID" value="CAF4272127.1"/>
    <property type="molecule type" value="Genomic_DNA"/>
</dbReference>
<dbReference type="EMBL" id="CAJOBR010026786">
    <property type="protein sequence ID" value="CAF4972941.1"/>
    <property type="molecule type" value="Genomic_DNA"/>
</dbReference>
<feature type="compositionally biased region" description="Polar residues" evidence="1">
    <location>
        <begin position="53"/>
        <end position="71"/>
    </location>
</feature>
<keyword evidence="14" id="KW-1185">Reference proteome</keyword>
<accession>A0A817LK25</accession>
<evidence type="ECO:0000313" key="14">
    <source>
        <dbReference type="Proteomes" id="UP000663873"/>
    </source>
</evidence>
<dbReference type="EMBL" id="CAJNYD010001526">
    <property type="protein sequence ID" value="CAF3343204.1"/>
    <property type="molecule type" value="Genomic_DNA"/>
</dbReference>
<feature type="region of interest" description="Disordered" evidence="1">
    <location>
        <begin position="47"/>
        <end position="85"/>
    </location>
</feature>
<evidence type="ECO:0000256" key="2">
    <source>
        <dbReference type="SAM" id="Phobius"/>
    </source>
</evidence>
<protein>
    <submittedName>
        <fullName evidence="3">Uncharacterized protein</fullName>
    </submittedName>
</protein>
<evidence type="ECO:0000313" key="6">
    <source>
        <dbReference type="EMBL" id="CAF3483864.1"/>
    </source>
</evidence>
<dbReference type="AlphaFoldDB" id="A0A817LK25"/>
<dbReference type="EMBL" id="CAJNYV010002485">
    <property type="protein sequence ID" value="CAF3483864.1"/>
    <property type="molecule type" value="Genomic_DNA"/>
</dbReference>
<reference evidence="3" key="1">
    <citation type="submission" date="2021-02" db="EMBL/GenBank/DDBJ databases">
        <authorList>
            <person name="Nowell W R."/>
        </authorList>
    </citation>
    <scope>NUCLEOTIDE SEQUENCE</scope>
</reference>
<gene>
    <name evidence="7" type="ORF">FME351_LOCUS30920</name>
    <name evidence="4" type="ORF">GRG538_LOCUS1885</name>
    <name evidence="8" type="ORF">HFQ381_LOCUS11739</name>
    <name evidence="6" type="ORF">KIK155_LOCUS14684</name>
    <name evidence="5" type="ORF">LUA448_LOCUS12348</name>
    <name evidence="12" type="ORF">QYT958_LOCUS35389</name>
    <name evidence="3" type="ORF">TIS948_LOCUS3406</name>
    <name evidence="10" type="ORF">TOA249_LOCUS12487</name>
    <name evidence="9" type="ORF">TSG867_LOCUS6464</name>
    <name evidence="11" type="ORF">UJA718_LOCUS34525</name>
</gene>
<keyword evidence="2" id="KW-0472">Membrane</keyword>
<sequence length="188" mass="21709">MQPFSAELLSILVLISISWSGVIFIAVVILIIFLTCKSCSKRRRPGFIHPKQTHSPTISVSDSNDSVTKTPLPTEYLPHGTNKQKLPEKHHYLDDTISVTNEHTNPFYNKNTKSQQKTYTHDNNDRTTTTMHEHGTNNRNYHVRRPHNQTVQPISNVPAVNRPTPYPQDVIARDRLMNRNRFPIDLRY</sequence>
<evidence type="ECO:0000313" key="5">
    <source>
        <dbReference type="EMBL" id="CAF3343204.1"/>
    </source>
</evidence>
<name>A0A817LK25_9BILA</name>
<dbReference type="Proteomes" id="UP000663862">
    <property type="component" value="Unassembled WGS sequence"/>
</dbReference>
<evidence type="ECO:0000313" key="4">
    <source>
        <dbReference type="EMBL" id="CAF3315297.1"/>
    </source>
</evidence>
<feature type="transmembrane region" description="Helical" evidence="2">
    <location>
        <begin position="12"/>
        <end position="34"/>
    </location>
</feature>
<dbReference type="EMBL" id="CAJNXB010000231">
    <property type="protein sequence ID" value="CAF3038783.1"/>
    <property type="molecule type" value="Genomic_DNA"/>
</dbReference>
<dbReference type="OrthoDB" id="10002933at2759"/>
<comment type="caution">
    <text evidence="3">The sequence shown here is derived from an EMBL/GenBank/DDBJ whole genome shotgun (WGS) entry which is preliminary data.</text>
</comment>
<keyword evidence="2" id="KW-1133">Transmembrane helix</keyword>
<keyword evidence="2" id="KW-0812">Transmembrane</keyword>